<dbReference type="EMBL" id="BACD03000048">
    <property type="protein sequence ID" value="GAO51539.1"/>
    <property type="molecule type" value="Genomic_DNA"/>
</dbReference>
<sequence>MTSTSTVNPSCCQERQPEDSPQALLGAGSESITEDALEHLHGTTTSAGPTPFLARRYKEDREHTPVPLLQL</sequence>
<evidence type="ECO:0000256" key="1">
    <source>
        <dbReference type="SAM" id="MobiDB-lite"/>
    </source>
</evidence>
<feature type="compositionally biased region" description="Polar residues" evidence="1">
    <location>
        <begin position="1"/>
        <end position="13"/>
    </location>
</feature>
<comment type="caution">
    <text evidence="2">The sequence shown here is derived from an EMBL/GenBank/DDBJ whole genome shotgun (WGS) entry which is preliminary data.</text>
</comment>
<protein>
    <submittedName>
        <fullName evidence="2">Uncharacterized protein</fullName>
    </submittedName>
</protein>
<evidence type="ECO:0000313" key="2">
    <source>
        <dbReference type="EMBL" id="GAO51539.1"/>
    </source>
</evidence>
<dbReference type="Proteomes" id="UP000033140">
    <property type="component" value="Unassembled WGS sequence"/>
</dbReference>
<dbReference type="AlphaFoldDB" id="A0A0E9NNX7"/>
<organism evidence="2 3">
    <name type="scientific">Saitoella complicata (strain BCRC 22490 / CBS 7301 / JCM 7358 / NBRC 10748 / NRRL Y-17804)</name>
    <dbReference type="NCBI Taxonomy" id="698492"/>
    <lineage>
        <taxon>Eukaryota</taxon>
        <taxon>Fungi</taxon>
        <taxon>Dikarya</taxon>
        <taxon>Ascomycota</taxon>
        <taxon>Taphrinomycotina</taxon>
        <taxon>Taphrinomycotina incertae sedis</taxon>
        <taxon>Saitoella</taxon>
    </lineage>
</organism>
<reference evidence="2 3" key="1">
    <citation type="journal article" date="2011" name="J. Gen. Appl. Microbiol.">
        <title>Draft genome sequencing of the enigmatic yeast Saitoella complicata.</title>
        <authorList>
            <person name="Nishida H."/>
            <person name="Hamamoto M."/>
            <person name="Sugiyama J."/>
        </authorList>
    </citation>
    <scope>NUCLEOTIDE SEQUENCE [LARGE SCALE GENOMIC DNA]</scope>
    <source>
        <strain evidence="2 3">NRRL Y-17804</strain>
    </source>
</reference>
<proteinExistence type="predicted"/>
<reference evidence="2 3" key="2">
    <citation type="journal article" date="2014" name="J. Gen. Appl. Microbiol.">
        <title>The early diverging ascomycetous budding yeast Saitoella complicata has three histone deacetylases belonging to the Clr6, Hos2, and Rpd3 lineages.</title>
        <authorList>
            <person name="Nishida H."/>
            <person name="Matsumoto T."/>
            <person name="Kondo S."/>
            <person name="Hamamoto M."/>
            <person name="Yoshikawa H."/>
        </authorList>
    </citation>
    <scope>NUCLEOTIDE SEQUENCE [LARGE SCALE GENOMIC DNA]</scope>
    <source>
        <strain evidence="2 3">NRRL Y-17804</strain>
    </source>
</reference>
<evidence type="ECO:0000313" key="3">
    <source>
        <dbReference type="Proteomes" id="UP000033140"/>
    </source>
</evidence>
<accession>A0A0E9NNX7</accession>
<reference evidence="2 3" key="3">
    <citation type="journal article" date="2015" name="Genome Announc.">
        <title>Draft Genome Sequence of the Archiascomycetous Yeast Saitoella complicata.</title>
        <authorList>
            <person name="Yamauchi K."/>
            <person name="Kondo S."/>
            <person name="Hamamoto M."/>
            <person name="Takahashi Y."/>
            <person name="Ogura Y."/>
            <person name="Hayashi T."/>
            <person name="Nishida H."/>
        </authorList>
    </citation>
    <scope>NUCLEOTIDE SEQUENCE [LARGE SCALE GENOMIC DNA]</scope>
    <source>
        <strain evidence="2 3">NRRL Y-17804</strain>
    </source>
</reference>
<keyword evidence="3" id="KW-1185">Reference proteome</keyword>
<feature type="region of interest" description="Disordered" evidence="1">
    <location>
        <begin position="1"/>
        <end position="29"/>
    </location>
</feature>
<gene>
    <name evidence="2" type="ORF">G7K_5638-t1</name>
</gene>
<name>A0A0E9NNX7_SAICN</name>